<keyword evidence="3 14" id="KW-0732">Signal</keyword>
<comment type="function">
    <text evidence="9">Probable molecular chaperone assisting protein biosynthesis and transport in the endoplasmic reticulum. Required for the proper biosynthesis and transport of pulmonary surfactant-associated protein A/SP-A, pulmonary surfactant-associated protein D/SP-D and the lipid transporter ABCA3. By regulating both the proper expression and the degradation through the endoplasmic reticulum-associated protein degradation pathway of these proteins plays a crucial role in pulmonary surfactant homeostasis. Has an anti-fibrotic activity by negatively regulating the secretion of type I and type III collagens. This calcium-binding protein also transiently associates with immature PCSK6 and regulates its secretion.</text>
</comment>
<dbReference type="Gene3D" id="1.10.238.10">
    <property type="entry name" value="EF-hand"/>
    <property type="match status" value="2"/>
</dbReference>
<feature type="compositionally biased region" description="Low complexity" evidence="12">
    <location>
        <begin position="71"/>
        <end position="111"/>
    </location>
</feature>
<dbReference type="GO" id="GO:0015031">
    <property type="term" value="P:protein transport"/>
    <property type="evidence" value="ECO:0007669"/>
    <property type="project" value="UniProtKB-ARBA"/>
</dbReference>
<comment type="subcellular location">
    <subcellularLocation>
        <location evidence="1">Endoplasmic reticulum lumen</location>
    </subcellularLocation>
</comment>
<feature type="region of interest" description="Disordered" evidence="12">
    <location>
        <begin position="57"/>
        <end position="116"/>
    </location>
</feature>
<name>A0A482WVF5_LAOST</name>
<dbReference type="Pfam" id="PF20146">
    <property type="entry name" value="NRF"/>
    <property type="match status" value="1"/>
</dbReference>
<dbReference type="Proteomes" id="UP000291343">
    <property type="component" value="Unassembled WGS sequence"/>
</dbReference>
<keyword evidence="13" id="KW-0472">Membrane</keyword>
<dbReference type="OrthoDB" id="293868at2759"/>
<organism evidence="16 17">
    <name type="scientific">Laodelphax striatellus</name>
    <name type="common">Small brown planthopper</name>
    <name type="synonym">Delphax striatella</name>
    <dbReference type="NCBI Taxonomy" id="195883"/>
    <lineage>
        <taxon>Eukaryota</taxon>
        <taxon>Metazoa</taxon>
        <taxon>Ecdysozoa</taxon>
        <taxon>Arthropoda</taxon>
        <taxon>Hexapoda</taxon>
        <taxon>Insecta</taxon>
        <taxon>Pterygota</taxon>
        <taxon>Neoptera</taxon>
        <taxon>Paraneoptera</taxon>
        <taxon>Hemiptera</taxon>
        <taxon>Auchenorrhyncha</taxon>
        <taxon>Fulgoroidea</taxon>
        <taxon>Delphacidae</taxon>
        <taxon>Criomorphinae</taxon>
        <taxon>Laodelphax</taxon>
    </lineage>
</organism>
<feature type="domain" description="EF-hand" evidence="15">
    <location>
        <begin position="690"/>
        <end position="725"/>
    </location>
</feature>
<dbReference type="PROSITE" id="PS50222">
    <property type="entry name" value="EF_HAND_2"/>
    <property type="match status" value="4"/>
</dbReference>
<keyword evidence="13" id="KW-1133">Transmembrane helix</keyword>
<dbReference type="EMBL" id="QKKF02024492">
    <property type="protein sequence ID" value="RZF37438.1"/>
    <property type="molecule type" value="Genomic_DNA"/>
</dbReference>
<evidence type="ECO:0000256" key="11">
    <source>
        <dbReference type="ARBA" id="ARBA00072696"/>
    </source>
</evidence>
<dbReference type="PANTHER" id="PTHR10827">
    <property type="entry name" value="RETICULOCALBIN"/>
    <property type="match status" value="1"/>
</dbReference>
<evidence type="ECO:0000256" key="6">
    <source>
        <dbReference type="ARBA" id="ARBA00022837"/>
    </source>
</evidence>
<evidence type="ECO:0000256" key="3">
    <source>
        <dbReference type="ARBA" id="ARBA00022729"/>
    </source>
</evidence>
<keyword evidence="13" id="KW-0812">Transmembrane</keyword>
<dbReference type="CDD" id="cd16226">
    <property type="entry name" value="EFh_CREC_Calumenin_like"/>
    <property type="match status" value="1"/>
</dbReference>
<evidence type="ECO:0000256" key="13">
    <source>
        <dbReference type="SAM" id="Phobius"/>
    </source>
</evidence>
<feature type="transmembrane region" description="Helical" evidence="13">
    <location>
        <begin position="426"/>
        <end position="446"/>
    </location>
</feature>
<evidence type="ECO:0000256" key="12">
    <source>
        <dbReference type="SAM" id="MobiDB-lite"/>
    </source>
</evidence>
<keyword evidence="8" id="KW-0143">Chaperone</keyword>
<feature type="transmembrane region" description="Helical" evidence="13">
    <location>
        <begin position="332"/>
        <end position="353"/>
    </location>
</feature>
<accession>A0A482WVF5</accession>
<evidence type="ECO:0000256" key="14">
    <source>
        <dbReference type="SAM" id="SignalP"/>
    </source>
</evidence>
<dbReference type="FunFam" id="1.10.238.10:FF:000090">
    <property type="entry name" value="calumenin isoform X2"/>
    <property type="match status" value="1"/>
</dbReference>
<comment type="caution">
    <text evidence="16">The sequence shown here is derived from an EMBL/GenBank/DDBJ whole genome shotgun (WGS) entry which is preliminary data.</text>
</comment>
<evidence type="ECO:0000256" key="5">
    <source>
        <dbReference type="ARBA" id="ARBA00022824"/>
    </source>
</evidence>
<dbReference type="SMART" id="SM00054">
    <property type="entry name" value="EFh"/>
    <property type="match status" value="5"/>
</dbReference>
<feature type="domain" description="EF-hand" evidence="15">
    <location>
        <begin position="744"/>
        <end position="766"/>
    </location>
</feature>
<proteinExistence type="predicted"/>
<dbReference type="STRING" id="195883.A0A482WVF5"/>
<keyword evidence="5" id="KW-0256">Endoplasmic reticulum</keyword>
<feature type="chain" id="PRO_5019809957" description="Reticulocalbin-3" evidence="14">
    <location>
        <begin position="24"/>
        <end position="817"/>
    </location>
</feature>
<evidence type="ECO:0000256" key="9">
    <source>
        <dbReference type="ARBA" id="ARBA00056975"/>
    </source>
</evidence>
<evidence type="ECO:0000313" key="17">
    <source>
        <dbReference type="Proteomes" id="UP000291343"/>
    </source>
</evidence>
<protein>
    <recommendedName>
        <fullName evidence="11">Reticulocalbin-3</fullName>
    </recommendedName>
</protein>
<evidence type="ECO:0000256" key="1">
    <source>
        <dbReference type="ARBA" id="ARBA00004319"/>
    </source>
</evidence>
<keyword evidence="7" id="KW-0325">Glycoprotein</keyword>
<dbReference type="InParanoid" id="A0A482WVF5"/>
<sequence length="817" mass="93822">MLRCASKCLRSLTVLFLISGIQVCYDGITITTTVESFSTVTPESEVAEILLETLNRTFQNKDESSPEETATESSDSETGSSASDAGSSASDTGSSTSEASPSSSTTGKPKSNIFRVPGRKYSSSAMVDGTPQFMRNERALRGWISDELAEALWEFAPAPKKNMRCSLHSQLYRRNLQNYTLWAMHMLESSTRIPSGLTSSSIYQLGHFDECIDVEVKDENFDGKYCLATINFAPDEKLYPAYHIPDTSPKFKGLSPYSSAYDVFKPSPDLSRRRRDKVFWTLCVPSSCTADDVLETMNALAKDSLAQHGLQVNISLTDEMCYARREDPPFSLGFYIVLSILTIIFLITVNATWMDMFYYQSGREHSKKWSILYDVFKHPFFTAFGRLTYCAHLVHVLPELIQTSTARLPEYVDMKRMVWYSMGDFVYAYIMALFLNLLFEAPLERVQKKLLKRMVRNADAKLPKKEVTMNAVLCPYYFAFVWRASSDITSNNSINMTQWLMTAVLFSLIVMGIPNPQTDDKKPLEKDHSGNQHFDHGHHNAQYDHEAFLGEEAKTFDQLSPEESQRRLGIIVDKIDFDKDGYVTLEELKDWIKKTQRRYITDDVERQWKTHNPENKEKITWEEYKKMLYGFMDDMEASELEKTETTGMLSYQQMQNRDRRRWASADADGDDALDRHEFQAFLHPEETPYMRDIVVVETMEDIDKDKDGRLSLEEYIGDMFHSADGENEPEWVQNEKEQFKTYRDKDGDGFMNMEEVKSWIIPADFDHAEAEARHLIYESDDDADGKLTKEEVLSKYDIFVGSQATDFGEALARHDEF</sequence>
<feature type="domain" description="EF-hand" evidence="15">
    <location>
        <begin position="563"/>
        <end position="598"/>
    </location>
</feature>
<keyword evidence="2" id="KW-0479">Metal-binding</keyword>
<dbReference type="PROSITE" id="PS00018">
    <property type="entry name" value="EF_HAND_1"/>
    <property type="match status" value="5"/>
</dbReference>
<keyword evidence="4" id="KW-0677">Repeat</keyword>
<dbReference type="FunFam" id="1.10.238.10:FF:000104">
    <property type="entry name" value="calumenin isoform X1"/>
    <property type="match status" value="1"/>
</dbReference>
<dbReference type="AlphaFoldDB" id="A0A482WVF5"/>
<dbReference type="InterPro" id="IPR011992">
    <property type="entry name" value="EF-hand-dom_pair"/>
</dbReference>
<evidence type="ECO:0000256" key="7">
    <source>
        <dbReference type="ARBA" id="ARBA00023180"/>
    </source>
</evidence>
<evidence type="ECO:0000256" key="2">
    <source>
        <dbReference type="ARBA" id="ARBA00022723"/>
    </source>
</evidence>
<keyword evidence="6" id="KW-0106">Calcium</keyword>
<dbReference type="InterPro" id="IPR002048">
    <property type="entry name" value="EF_hand_dom"/>
</dbReference>
<dbReference type="SMART" id="SM00703">
    <property type="entry name" value="NRF"/>
    <property type="match status" value="1"/>
</dbReference>
<reference evidence="16 17" key="1">
    <citation type="journal article" date="2017" name="Gigascience">
        <title>Genome sequence of the small brown planthopper, Laodelphax striatellus.</title>
        <authorList>
            <person name="Zhu J."/>
            <person name="Jiang F."/>
            <person name="Wang X."/>
            <person name="Yang P."/>
            <person name="Bao Y."/>
            <person name="Zhao W."/>
            <person name="Wang W."/>
            <person name="Lu H."/>
            <person name="Wang Q."/>
            <person name="Cui N."/>
            <person name="Li J."/>
            <person name="Chen X."/>
            <person name="Luo L."/>
            <person name="Yu J."/>
            <person name="Kang L."/>
            <person name="Cui F."/>
        </authorList>
    </citation>
    <scope>NUCLEOTIDE SEQUENCE [LARGE SCALE GENOMIC DNA]</scope>
    <source>
        <strain evidence="16">Lst14</strain>
    </source>
</reference>
<evidence type="ECO:0000256" key="8">
    <source>
        <dbReference type="ARBA" id="ARBA00023186"/>
    </source>
</evidence>
<evidence type="ECO:0000313" key="16">
    <source>
        <dbReference type="EMBL" id="RZF37438.1"/>
    </source>
</evidence>
<comment type="subunit">
    <text evidence="10">Interacts with PCSK6 (immature form including the propeptide); probably involved in the maturation and the secretion of PCSK6.</text>
</comment>
<dbReference type="SUPFAM" id="SSF47473">
    <property type="entry name" value="EF-hand"/>
    <property type="match status" value="2"/>
</dbReference>
<evidence type="ECO:0000256" key="10">
    <source>
        <dbReference type="ARBA" id="ARBA00063143"/>
    </source>
</evidence>
<dbReference type="Pfam" id="PF13499">
    <property type="entry name" value="EF-hand_7"/>
    <property type="match status" value="1"/>
</dbReference>
<dbReference type="PANTHER" id="PTHR10827:SF52">
    <property type="entry name" value="IP16409P"/>
    <property type="match status" value="1"/>
</dbReference>
<evidence type="ECO:0000259" key="15">
    <source>
        <dbReference type="PROSITE" id="PS50222"/>
    </source>
</evidence>
<feature type="signal peptide" evidence="14">
    <location>
        <begin position="1"/>
        <end position="23"/>
    </location>
</feature>
<dbReference type="GO" id="GO:0005509">
    <property type="term" value="F:calcium ion binding"/>
    <property type="evidence" value="ECO:0007669"/>
    <property type="project" value="InterPro"/>
</dbReference>
<keyword evidence="17" id="KW-1185">Reference proteome</keyword>
<gene>
    <name evidence="16" type="ORF">LSTR_LSTR013674</name>
</gene>
<dbReference type="InterPro" id="IPR006621">
    <property type="entry name" value="Nose-resist-to-fluoxetine_N"/>
</dbReference>
<feature type="domain" description="EF-hand" evidence="15">
    <location>
        <begin position="653"/>
        <end position="688"/>
    </location>
</feature>
<evidence type="ECO:0000256" key="4">
    <source>
        <dbReference type="ARBA" id="ARBA00022737"/>
    </source>
</evidence>
<dbReference type="InterPro" id="IPR018247">
    <property type="entry name" value="EF_Hand_1_Ca_BS"/>
</dbReference>
<dbReference type="GO" id="GO:0005788">
    <property type="term" value="C:endoplasmic reticulum lumen"/>
    <property type="evidence" value="ECO:0007669"/>
    <property type="project" value="UniProtKB-SubCell"/>
</dbReference>